<reference evidence="1 2" key="1">
    <citation type="journal article" date="2018" name="Front. Plant Sci.">
        <title>Red Clover (Trifolium pratense) and Zigzag Clover (T. medium) - A Picture of Genomic Similarities and Differences.</title>
        <authorList>
            <person name="Dluhosova J."/>
            <person name="Istvanek J."/>
            <person name="Nedelnik J."/>
            <person name="Repkova J."/>
        </authorList>
    </citation>
    <scope>NUCLEOTIDE SEQUENCE [LARGE SCALE GENOMIC DNA]</scope>
    <source>
        <strain evidence="2">cv. 10/8</strain>
        <tissue evidence="1">Leaf</tissue>
    </source>
</reference>
<evidence type="ECO:0000313" key="1">
    <source>
        <dbReference type="EMBL" id="MCI16869.1"/>
    </source>
</evidence>
<proteinExistence type="predicted"/>
<organism evidence="1 2">
    <name type="scientific">Trifolium medium</name>
    <dbReference type="NCBI Taxonomy" id="97028"/>
    <lineage>
        <taxon>Eukaryota</taxon>
        <taxon>Viridiplantae</taxon>
        <taxon>Streptophyta</taxon>
        <taxon>Embryophyta</taxon>
        <taxon>Tracheophyta</taxon>
        <taxon>Spermatophyta</taxon>
        <taxon>Magnoliopsida</taxon>
        <taxon>eudicotyledons</taxon>
        <taxon>Gunneridae</taxon>
        <taxon>Pentapetalae</taxon>
        <taxon>rosids</taxon>
        <taxon>fabids</taxon>
        <taxon>Fabales</taxon>
        <taxon>Fabaceae</taxon>
        <taxon>Papilionoideae</taxon>
        <taxon>50 kb inversion clade</taxon>
        <taxon>NPAAA clade</taxon>
        <taxon>Hologalegina</taxon>
        <taxon>IRL clade</taxon>
        <taxon>Trifolieae</taxon>
        <taxon>Trifolium</taxon>
    </lineage>
</organism>
<sequence length="178" mass="20339">MFTIALLWHFKPEDRAVLPIVDEEEEPGQESKPLMELNGSLQESSNNVLEAWDRFLLSTTEIEVPKENFMMEMVIPMSEFKCGIVELPEAAPQQFNDMPKQFVLPNASLMTKKIDESAILREGEVSIWDSRISFNSKPVPKLIRSRSLQERLGFSTAATPWFYYFAESNIPIALPSPE</sequence>
<evidence type="ECO:0000313" key="2">
    <source>
        <dbReference type="Proteomes" id="UP000265520"/>
    </source>
</evidence>
<feature type="non-terminal residue" evidence="1">
    <location>
        <position position="178"/>
    </location>
</feature>
<comment type="caution">
    <text evidence="1">The sequence shown here is derived from an EMBL/GenBank/DDBJ whole genome shotgun (WGS) entry which is preliminary data.</text>
</comment>
<dbReference type="EMBL" id="LXQA010102800">
    <property type="protein sequence ID" value="MCI16869.1"/>
    <property type="molecule type" value="Genomic_DNA"/>
</dbReference>
<dbReference type="Proteomes" id="UP000265520">
    <property type="component" value="Unassembled WGS sequence"/>
</dbReference>
<keyword evidence="2" id="KW-1185">Reference proteome</keyword>
<accession>A0A392PZ91</accession>
<protein>
    <submittedName>
        <fullName evidence="1">Uncharacterized protein</fullName>
    </submittedName>
</protein>
<name>A0A392PZ91_9FABA</name>
<dbReference type="AlphaFoldDB" id="A0A392PZ91"/>